<dbReference type="Proteomes" id="UP000436016">
    <property type="component" value="Unassembled WGS sequence"/>
</dbReference>
<comment type="caution">
    <text evidence="2">The sequence shown here is derived from an EMBL/GenBank/DDBJ whole genome shotgun (WGS) entry which is preliminary data.</text>
</comment>
<evidence type="ECO:0000256" key="1">
    <source>
        <dbReference type="SAM" id="SignalP"/>
    </source>
</evidence>
<gene>
    <name evidence="2" type="ORF">GSH16_10140</name>
</gene>
<evidence type="ECO:0000313" key="2">
    <source>
        <dbReference type="EMBL" id="MXU65809.1"/>
    </source>
</evidence>
<keyword evidence="3" id="KW-1185">Reference proteome</keyword>
<evidence type="ECO:0000313" key="3">
    <source>
        <dbReference type="Proteomes" id="UP000436016"/>
    </source>
</evidence>
<feature type="chain" id="PRO_5025582942" evidence="1">
    <location>
        <begin position="23"/>
        <end position="69"/>
    </location>
</feature>
<organism evidence="2 3">
    <name type="scientific">Oceanomicrobium pacificus</name>
    <dbReference type="NCBI Taxonomy" id="2692916"/>
    <lineage>
        <taxon>Bacteria</taxon>
        <taxon>Pseudomonadati</taxon>
        <taxon>Pseudomonadota</taxon>
        <taxon>Alphaproteobacteria</taxon>
        <taxon>Rhodobacterales</taxon>
        <taxon>Paracoccaceae</taxon>
        <taxon>Oceanomicrobium</taxon>
    </lineage>
</organism>
<reference evidence="2 3" key="1">
    <citation type="submission" date="2019-12" db="EMBL/GenBank/DDBJ databases">
        <title>Strain KN286 was isolated from seawater, which was collected from Caroline Seamount in the tropical western Pacific.</title>
        <authorList>
            <person name="Wang Q."/>
        </authorList>
    </citation>
    <scope>NUCLEOTIDE SEQUENCE [LARGE SCALE GENOMIC DNA]</scope>
    <source>
        <strain evidence="2 3">KN286</strain>
    </source>
</reference>
<protein>
    <submittedName>
        <fullName evidence="2">Uncharacterized protein</fullName>
    </submittedName>
</protein>
<dbReference type="EMBL" id="WUWG01000003">
    <property type="protein sequence ID" value="MXU65809.1"/>
    <property type="molecule type" value="Genomic_DNA"/>
</dbReference>
<sequence>MKTLVTAATLGFVTLAGTSAFAMTNAQLAAQLGVSPTLSVSQLAEIKGVVDSDLRQWEKDQRIDAIVAE</sequence>
<keyword evidence="1" id="KW-0732">Signal</keyword>
<name>A0A6B0TSR4_9RHOB</name>
<dbReference type="AlphaFoldDB" id="A0A6B0TSR4"/>
<dbReference type="RefSeq" id="WP_160854615.1">
    <property type="nucleotide sequence ID" value="NZ_WUWG01000003.1"/>
</dbReference>
<feature type="signal peptide" evidence="1">
    <location>
        <begin position="1"/>
        <end position="22"/>
    </location>
</feature>
<accession>A0A6B0TSR4</accession>
<proteinExistence type="predicted"/>